<accession>A0AAV9B2A3</accession>
<dbReference type="InterPro" id="IPR036396">
    <property type="entry name" value="Cyt_P450_sf"/>
</dbReference>
<keyword evidence="2" id="KW-0408">Iron</keyword>
<keyword evidence="3" id="KW-0812">Transmembrane</keyword>
<evidence type="ECO:0000256" key="3">
    <source>
        <dbReference type="SAM" id="Phobius"/>
    </source>
</evidence>
<sequence>MDSAIYSNTQTAILTVSVAVLIGWLYHKLKPSQPNLPPGSFGLPIVGELIGWVRALESGTAYKWIEERVARHGPIFKTSFMGNRTVVVTGPVGNKFVFTSGDDKLSSHQPVPIVYIAGEQSIFEVHGARHKLVRGAIAGFLRPESLQRSVPLMSSLVKRYLTKEVEGKDSVFGVILLKKIAFKVSCAVLFSLTDDKETDELFNEFLLVLKGAWVLPIYLPFTPYYRALTARRRIYNRFSAIVDERWRRLEDGSLSPNDDVVTAMLSMKDEEGRTVPRPEILDNLITLVMASHDTGVSLNASFVRHLAMNEVTLKHICED</sequence>
<dbReference type="InterPro" id="IPR001128">
    <property type="entry name" value="Cyt_P450"/>
</dbReference>
<feature type="transmembrane region" description="Helical" evidence="3">
    <location>
        <begin position="6"/>
        <end position="26"/>
    </location>
</feature>
<dbReference type="GO" id="GO:0016125">
    <property type="term" value="P:sterol metabolic process"/>
    <property type="evidence" value="ECO:0007669"/>
    <property type="project" value="TreeGrafter"/>
</dbReference>
<reference evidence="4" key="2">
    <citation type="submission" date="2023-06" db="EMBL/GenBank/DDBJ databases">
        <authorList>
            <person name="Ma L."/>
            <person name="Liu K.-W."/>
            <person name="Li Z."/>
            <person name="Hsiao Y.-Y."/>
            <person name="Qi Y."/>
            <person name="Fu T."/>
            <person name="Tang G."/>
            <person name="Zhang D."/>
            <person name="Sun W.-H."/>
            <person name="Liu D.-K."/>
            <person name="Li Y."/>
            <person name="Chen G.-Z."/>
            <person name="Liu X.-D."/>
            <person name="Liao X.-Y."/>
            <person name="Jiang Y.-T."/>
            <person name="Yu X."/>
            <person name="Hao Y."/>
            <person name="Huang J."/>
            <person name="Zhao X.-W."/>
            <person name="Ke S."/>
            <person name="Chen Y.-Y."/>
            <person name="Wu W.-L."/>
            <person name="Hsu J.-L."/>
            <person name="Lin Y.-F."/>
            <person name="Huang M.-D."/>
            <person name="Li C.-Y."/>
            <person name="Huang L."/>
            <person name="Wang Z.-W."/>
            <person name="Zhao X."/>
            <person name="Zhong W.-Y."/>
            <person name="Peng D.-H."/>
            <person name="Ahmad S."/>
            <person name="Lan S."/>
            <person name="Zhang J.-S."/>
            <person name="Tsai W.-C."/>
            <person name="Van De Peer Y."/>
            <person name="Liu Z.-J."/>
        </authorList>
    </citation>
    <scope>NUCLEOTIDE SEQUENCE</scope>
    <source>
        <strain evidence="4">SCP</strain>
        <tissue evidence="4">Leaves</tissue>
    </source>
</reference>
<gene>
    <name evidence="4" type="ORF">QJS04_geneDACA005846</name>
</gene>
<reference evidence="4" key="1">
    <citation type="journal article" date="2023" name="Nat. Commun.">
        <title>Diploid and tetraploid genomes of Acorus and the evolution of monocots.</title>
        <authorList>
            <person name="Ma L."/>
            <person name="Liu K.W."/>
            <person name="Li Z."/>
            <person name="Hsiao Y.Y."/>
            <person name="Qi Y."/>
            <person name="Fu T."/>
            <person name="Tang G.D."/>
            <person name="Zhang D."/>
            <person name="Sun W.H."/>
            <person name="Liu D.K."/>
            <person name="Li Y."/>
            <person name="Chen G.Z."/>
            <person name="Liu X.D."/>
            <person name="Liao X.Y."/>
            <person name="Jiang Y.T."/>
            <person name="Yu X."/>
            <person name="Hao Y."/>
            <person name="Huang J."/>
            <person name="Zhao X.W."/>
            <person name="Ke S."/>
            <person name="Chen Y.Y."/>
            <person name="Wu W.L."/>
            <person name="Hsu J.L."/>
            <person name="Lin Y.F."/>
            <person name="Huang M.D."/>
            <person name="Li C.Y."/>
            <person name="Huang L."/>
            <person name="Wang Z.W."/>
            <person name="Zhao X."/>
            <person name="Zhong W.Y."/>
            <person name="Peng D.H."/>
            <person name="Ahmad S."/>
            <person name="Lan S."/>
            <person name="Zhang J.S."/>
            <person name="Tsai W.C."/>
            <person name="Van de Peer Y."/>
            <person name="Liu Z.J."/>
        </authorList>
    </citation>
    <scope>NUCLEOTIDE SEQUENCE</scope>
    <source>
        <strain evidence="4">SCP</strain>
    </source>
</reference>
<keyword evidence="5" id="KW-1185">Reference proteome</keyword>
<evidence type="ECO:0000256" key="2">
    <source>
        <dbReference type="ARBA" id="ARBA00023004"/>
    </source>
</evidence>
<dbReference type="SUPFAM" id="SSF48264">
    <property type="entry name" value="Cytochrome P450"/>
    <property type="match status" value="1"/>
</dbReference>
<keyword evidence="3" id="KW-1133">Transmembrane helix</keyword>
<name>A0AAV9B2A3_ACOGR</name>
<dbReference type="Gene3D" id="1.10.630.10">
    <property type="entry name" value="Cytochrome P450"/>
    <property type="match status" value="1"/>
</dbReference>
<protein>
    <recommendedName>
        <fullName evidence="6">Cytochrome P450</fullName>
    </recommendedName>
</protein>
<dbReference type="EMBL" id="JAUJYN010000005">
    <property type="protein sequence ID" value="KAK1270605.1"/>
    <property type="molecule type" value="Genomic_DNA"/>
</dbReference>
<keyword evidence="1" id="KW-0479">Metal-binding</keyword>
<organism evidence="4 5">
    <name type="scientific">Acorus gramineus</name>
    <name type="common">Dwarf sweet flag</name>
    <dbReference type="NCBI Taxonomy" id="55184"/>
    <lineage>
        <taxon>Eukaryota</taxon>
        <taxon>Viridiplantae</taxon>
        <taxon>Streptophyta</taxon>
        <taxon>Embryophyta</taxon>
        <taxon>Tracheophyta</taxon>
        <taxon>Spermatophyta</taxon>
        <taxon>Magnoliopsida</taxon>
        <taxon>Liliopsida</taxon>
        <taxon>Acoraceae</taxon>
        <taxon>Acorus</taxon>
    </lineage>
</organism>
<proteinExistence type="predicted"/>
<keyword evidence="3" id="KW-0472">Membrane</keyword>
<dbReference type="PANTHER" id="PTHR24286:SF256">
    <property type="entry name" value="CYTOCHROME P450 FAMILY PROTEIN"/>
    <property type="match status" value="1"/>
</dbReference>
<dbReference type="GO" id="GO:0016705">
    <property type="term" value="F:oxidoreductase activity, acting on paired donors, with incorporation or reduction of molecular oxygen"/>
    <property type="evidence" value="ECO:0007669"/>
    <property type="project" value="InterPro"/>
</dbReference>
<dbReference type="Pfam" id="PF00067">
    <property type="entry name" value="p450"/>
    <property type="match status" value="1"/>
</dbReference>
<dbReference type="GO" id="GO:0004497">
    <property type="term" value="F:monooxygenase activity"/>
    <property type="evidence" value="ECO:0007669"/>
    <property type="project" value="InterPro"/>
</dbReference>
<evidence type="ECO:0000256" key="1">
    <source>
        <dbReference type="ARBA" id="ARBA00022723"/>
    </source>
</evidence>
<dbReference type="PANTHER" id="PTHR24286">
    <property type="entry name" value="CYTOCHROME P450 26"/>
    <property type="match status" value="1"/>
</dbReference>
<evidence type="ECO:0000313" key="5">
    <source>
        <dbReference type="Proteomes" id="UP001179952"/>
    </source>
</evidence>
<evidence type="ECO:0008006" key="6">
    <source>
        <dbReference type="Google" id="ProtNLM"/>
    </source>
</evidence>
<dbReference type="AlphaFoldDB" id="A0AAV9B2A3"/>
<evidence type="ECO:0000313" key="4">
    <source>
        <dbReference type="EMBL" id="KAK1270605.1"/>
    </source>
</evidence>
<comment type="caution">
    <text evidence="4">The sequence shown here is derived from an EMBL/GenBank/DDBJ whole genome shotgun (WGS) entry which is preliminary data.</text>
</comment>
<dbReference type="Proteomes" id="UP001179952">
    <property type="component" value="Unassembled WGS sequence"/>
</dbReference>
<dbReference type="GO" id="GO:0020037">
    <property type="term" value="F:heme binding"/>
    <property type="evidence" value="ECO:0007669"/>
    <property type="project" value="InterPro"/>
</dbReference>
<dbReference type="GO" id="GO:0005506">
    <property type="term" value="F:iron ion binding"/>
    <property type="evidence" value="ECO:0007669"/>
    <property type="project" value="InterPro"/>
</dbReference>